<dbReference type="EMBL" id="AP021888">
    <property type="protein sequence ID" value="BBP44431.1"/>
    <property type="molecule type" value="Genomic_DNA"/>
</dbReference>
<accession>A0A6F8PQN3</accession>
<evidence type="ECO:0008006" key="3">
    <source>
        <dbReference type="Google" id="ProtNLM"/>
    </source>
</evidence>
<reference evidence="2" key="1">
    <citation type="submission" date="2019-11" db="EMBL/GenBank/DDBJ databases">
        <title>Isolation and characterization of two novel species in the genus Thiomicrorhabdus.</title>
        <authorList>
            <person name="Mochizuki J."/>
            <person name="Kojima H."/>
            <person name="Fukui M."/>
        </authorList>
    </citation>
    <scope>NUCLEOTIDE SEQUENCE [LARGE SCALE GENOMIC DNA]</scope>
    <source>
        <strain evidence="2">AkT22</strain>
    </source>
</reference>
<evidence type="ECO:0000313" key="2">
    <source>
        <dbReference type="Proteomes" id="UP000501466"/>
    </source>
</evidence>
<keyword evidence="2" id="KW-1185">Reference proteome</keyword>
<proteinExistence type="predicted"/>
<dbReference type="InterPro" id="IPR016024">
    <property type="entry name" value="ARM-type_fold"/>
</dbReference>
<name>A0A6F8PQN3_9GAMM</name>
<evidence type="ECO:0000313" key="1">
    <source>
        <dbReference type="EMBL" id="BBP44431.1"/>
    </source>
</evidence>
<dbReference type="AlphaFoldDB" id="A0A6F8PQN3"/>
<protein>
    <recommendedName>
        <fullName evidence="3">DNA alkylation repair protein</fullName>
    </recommendedName>
</protein>
<gene>
    <name evidence="1" type="primary">yhaZ</name>
    <name evidence="1" type="ORF">THMIRHAT_21770</name>
</gene>
<dbReference type="RefSeq" id="WP_173292145.1">
    <property type="nucleotide sequence ID" value="NZ_AP021888.1"/>
</dbReference>
<dbReference type="Gene3D" id="1.25.40.290">
    <property type="entry name" value="ARM repeat domains"/>
    <property type="match status" value="1"/>
</dbReference>
<dbReference type="Proteomes" id="UP000501466">
    <property type="component" value="Chromosome"/>
</dbReference>
<dbReference type="KEGG" id="tzo:THMIRHAT_21770"/>
<sequence>MSQALKDLYSPALIQSLADEIQIHYAQFDKNGFKNAILMPQNNQHPEGHKTWSSLSLKQRASHITQQLKAFLPDDYAQALHCIIEVAPKFQGMEFYFFPEFVAMFGLEEDFELNMLALGYLTEFSTAEFAVRPFIEQDPARMLAQAMLWTKSENEHHRRLASEGFRPRLPWAHQLKLFKENPRMLLPVLEMLKTDESLYVRKSVANCLNDISKDHPDLVKDLTQKWQRLPKRKKDASVNPNTQWILKHANRTLLKRSDDMALKLFGFDEHEHLKIRAFKAEKQVAIGDFIHFEFSLGSKQALGKLRVEFEITFVKARGKTSSKRFFISELEEIGRKKSFQKRFELAQRTTRKLYPGHHSLSILVNGQVLKTHAFILTEAP</sequence>
<dbReference type="Pfam" id="PF08713">
    <property type="entry name" value="DNA_alkylation"/>
    <property type="match status" value="1"/>
</dbReference>
<dbReference type="SUPFAM" id="SSF48371">
    <property type="entry name" value="ARM repeat"/>
    <property type="match status" value="1"/>
</dbReference>
<dbReference type="InterPro" id="IPR014825">
    <property type="entry name" value="DNA_alkylation"/>
</dbReference>
<organism evidence="1 2">
    <name type="scientific">Thiosulfativibrio zosterae</name>
    <dbReference type="NCBI Taxonomy" id="2675053"/>
    <lineage>
        <taxon>Bacteria</taxon>
        <taxon>Pseudomonadati</taxon>
        <taxon>Pseudomonadota</taxon>
        <taxon>Gammaproteobacteria</taxon>
        <taxon>Thiotrichales</taxon>
        <taxon>Piscirickettsiaceae</taxon>
        <taxon>Thiosulfativibrio</taxon>
    </lineage>
</organism>